<dbReference type="GO" id="GO:0005179">
    <property type="term" value="F:hormone activity"/>
    <property type="evidence" value="ECO:0007669"/>
    <property type="project" value="TreeGrafter"/>
</dbReference>
<dbReference type="GO" id="GO:0005615">
    <property type="term" value="C:extracellular space"/>
    <property type="evidence" value="ECO:0007669"/>
    <property type="project" value="TreeGrafter"/>
</dbReference>
<evidence type="ECO:0000256" key="6">
    <source>
        <dbReference type="ARBA" id="ARBA00022858"/>
    </source>
</evidence>
<feature type="domain" description="Endothelin-like toxin" evidence="10">
    <location>
        <begin position="253"/>
        <end position="274"/>
    </location>
</feature>
<dbReference type="InterPro" id="IPR001928">
    <property type="entry name" value="Endothln-like_toxin"/>
</dbReference>
<dbReference type="GO" id="GO:0006874">
    <property type="term" value="P:intracellular calcium ion homeostasis"/>
    <property type="evidence" value="ECO:0007669"/>
    <property type="project" value="TreeGrafter"/>
</dbReference>
<evidence type="ECO:0000256" key="9">
    <source>
        <dbReference type="SAM" id="MobiDB-lite"/>
    </source>
</evidence>
<dbReference type="eggNOG" id="ENOG502S5KM">
    <property type="taxonomic scope" value="Eukaryota"/>
</dbReference>
<dbReference type="PANTHER" id="PTHR13874:SF9">
    <property type="entry name" value="ENDOTHELIN-2"/>
    <property type="match status" value="1"/>
</dbReference>
<dbReference type="InterPro" id="IPR020475">
    <property type="entry name" value="Endothelin"/>
</dbReference>
<sequence>MDGRVSEEREFAHGTSSTLTALGETGGAASERVEVGLGAAGGDLGKFSWTLRVPWGLPGSLRTPRGAPGTEGGAGLPSPSPFMAEAVLGQAPGEEAVSLAPSPPVQRGRAGPEGVGHHPGIIRGSQGTEAMSYLLSLTAGRWQQALSAPVQPARSAAAMVSVPTTWCSVALALLVALHEGKGQAAATLEQPASSPHAQGAHLRLRRCSCSSWLDKECVYFCHLDIIWVNTPEQTAPYGLGNPPRRRRRSLPRRCQCSSARDPTCATFCHRRPWAEAGAVPSSKSPADVFQTGKTGSAAGGLLQRLRDISTAKNLFAKRQQEVVWEPRPTHSRWRKR</sequence>
<dbReference type="SMART" id="SM00272">
    <property type="entry name" value="END"/>
    <property type="match status" value="2"/>
</dbReference>
<keyword evidence="5" id="KW-0165">Cleavage on pair of basic residues</keyword>
<dbReference type="PANTHER" id="PTHR13874">
    <property type="entry name" value="ENDOTHELIN"/>
    <property type="match status" value="1"/>
</dbReference>
<evidence type="ECO:0000313" key="11">
    <source>
        <dbReference type="Ensembl" id="ENSCJAP00000005589.5"/>
    </source>
</evidence>
<dbReference type="GO" id="GO:0014826">
    <property type="term" value="P:vein smooth muscle contraction"/>
    <property type="evidence" value="ECO:0007669"/>
    <property type="project" value="TreeGrafter"/>
</dbReference>
<dbReference type="AlphaFoldDB" id="F7ICB2"/>
<dbReference type="Bgee" id="ENSCJAG00000003074">
    <property type="expression patterns" value="Expressed in heart and 1 other cell type or tissue"/>
</dbReference>
<dbReference type="GO" id="GO:0031708">
    <property type="term" value="F:endothelin B receptor binding"/>
    <property type="evidence" value="ECO:0007669"/>
    <property type="project" value="TreeGrafter"/>
</dbReference>
<feature type="region of interest" description="Disordered" evidence="9">
    <location>
        <begin position="96"/>
        <end position="115"/>
    </location>
</feature>
<keyword evidence="7" id="KW-0839">Vasoconstrictor</keyword>
<dbReference type="GO" id="GO:0019229">
    <property type="term" value="P:regulation of vasoconstriction"/>
    <property type="evidence" value="ECO:0007669"/>
    <property type="project" value="InterPro"/>
</dbReference>
<dbReference type="Ensembl" id="ENSCJAT00000005896.5">
    <property type="protein sequence ID" value="ENSCJAP00000005589.5"/>
    <property type="gene ID" value="ENSCJAG00000003074.5"/>
</dbReference>
<comment type="subcellular location">
    <subcellularLocation>
        <location evidence="1">Secreted</location>
    </subcellularLocation>
</comment>
<dbReference type="STRING" id="9483.ENSCJAP00000005589"/>
<accession>F7ICB2</accession>
<keyword evidence="12" id="KW-1185">Reference proteome</keyword>
<dbReference type="GeneTree" id="ENSGT00950000183053"/>
<evidence type="ECO:0000256" key="4">
    <source>
        <dbReference type="ARBA" id="ARBA00022525"/>
    </source>
</evidence>
<dbReference type="InParanoid" id="F7ICB2"/>
<proteinExistence type="inferred from homology"/>
<keyword evidence="6" id="KW-0838">Vasoactive</keyword>
<feature type="region of interest" description="Disordered" evidence="9">
    <location>
        <begin position="1"/>
        <end position="25"/>
    </location>
</feature>
<feature type="compositionally biased region" description="Basic and acidic residues" evidence="9">
    <location>
        <begin position="1"/>
        <end position="12"/>
    </location>
</feature>
<protein>
    <recommendedName>
        <fullName evidence="3">Endothelin-2</fullName>
    </recommendedName>
    <alternativeName>
        <fullName evidence="8">Preproendothelin-2</fullName>
    </alternativeName>
</protein>
<reference evidence="11" key="2">
    <citation type="submission" date="2025-08" db="UniProtKB">
        <authorList>
            <consortium name="Ensembl"/>
        </authorList>
    </citation>
    <scope>IDENTIFICATION</scope>
</reference>
<evidence type="ECO:0000256" key="3">
    <source>
        <dbReference type="ARBA" id="ARBA00017756"/>
    </source>
</evidence>
<evidence type="ECO:0000256" key="2">
    <source>
        <dbReference type="ARBA" id="ARBA00010959"/>
    </source>
</evidence>
<dbReference type="Pfam" id="PF00322">
    <property type="entry name" value="Endothelin"/>
    <property type="match status" value="1"/>
</dbReference>
<reference evidence="11" key="3">
    <citation type="submission" date="2025-09" db="UniProtKB">
        <authorList>
            <consortium name="Ensembl"/>
        </authorList>
    </citation>
    <scope>IDENTIFICATION</scope>
</reference>
<dbReference type="GO" id="GO:0003100">
    <property type="term" value="P:regulation of systemic arterial blood pressure by endothelin"/>
    <property type="evidence" value="ECO:0007669"/>
    <property type="project" value="TreeGrafter"/>
</dbReference>
<feature type="domain" description="Endothelin-like toxin" evidence="10">
    <location>
        <begin position="206"/>
        <end position="227"/>
    </location>
</feature>
<evidence type="ECO:0000256" key="1">
    <source>
        <dbReference type="ARBA" id="ARBA00004613"/>
    </source>
</evidence>
<dbReference type="FunCoup" id="F7ICB2">
    <property type="interactions" value="803"/>
</dbReference>
<evidence type="ECO:0000313" key="12">
    <source>
        <dbReference type="Proteomes" id="UP000008225"/>
    </source>
</evidence>
<name>F7ICB2_CALJA</name>
<dbReference type="Proteomes" id="UP000008225">
    <property type="component" value="Chromosome 7"/>
</dbReference>
<evidence type="ECO:0000256" key="7">
    <source>
        <dbReference type="ARBA" id="ARBA00023322"/>
    </source>
</evidence>
<dbReference type="HOGENOM" id="CLU_090013_2_1_1"/>
<evidence type="ECO:0000256" key="8">
    <source>
        <dbReference type="ARBA" id="ARBA00031940"/>
    </source>
</evidence>
<reference evidence="11" key="1">
    <citation type="submission" date="2009-03" db="EMBL/GenBank/DDBJ databases">
        <authorList>
            <person name="Warren W."/>
            <person name="Ye L."/>
            <person name="Minx P."/>
            <person name="Worley K."/>
            <person name="Gibbs R."/>
            <person name="Wilson R.K."/>
        </authorList>
    </citation>
    <scope>NUCLEOTIDE SEQUENCE [LARGE SCALE GENOMIC DNA]</scope>
</reference>
<organism evidence="11 12">
    <name type="scientific">Callithrix jacchus</name>
    <name type="common">White-tufted-ear marmoset</name>
    <name type="synonym">Simia Jacchus</name>
    <dbReference type="NCBI Taxonomy" id="9483"/>
    <lineage>
        <taxon>Eukaryota</taxon>
        <taxon>Metazoa</taxon>
        <taxon>Chordata</taxon>
        <taxon>Craniata</taxon>
        <taxon>Vertebrata</taxon>
        <taxon>Euteleostomi</taxon>
        <taxon>Mammalia</taxon>
        <taxon>Eutheria</taxon>
        <taxon>Euarchontoglires</taxon>
        <taxon>Primates</taxon>
        <taxon>Haplorrhini</taxon>
        <taxon>Platyrrhini</taxon>
        <taxon>Cebidae</taxon>
        <taxon>Callitrichinae</taxon>
        <taxon>Callithrix</taxon>
        <taxon>Callithrix</taxon>
    </lineage>
</organism>
<evidence type="ECO:0000259" key="10">
    <source>
        <dbReference type="SMART" id="SM00272"/>
    </source>
</evidence>
<keyword evidence="4" id="KW-0964">Secreted</keyword>
<evidence type="ECO:0000256" key="5">
    <source>
        <dbReference type="ARBA" id="ARBA00022685"/>
    </source>
</evidence>
<dbReference type="PRINTS" id="PR00365">
    <property type="entry name" value="ENDOTHELIN"/>
</dbReference>
<dbReference type="PROSITE" id="PS00270">
    <property type="entry name" value="ENDOTHELIN"/>
    <property type="match status" value="1"/>
</dbReference>
<dbReference type="InterPro" id="IPR019764">
    <property type="entry name" value="Endothelin_toxin_CS"/>
</dbReference>
<comment type="similarity">
    <text evidence="2">Belongs to the endothelin/sarafotoxin family.</text>
</comment>